<feature type="region of interest" description="Disordered" evidence="3">
    <location>
        <begin position="649"/>
        <end position="725"/>
    </location>
</feature>
<feature type="region of interest" description="Disordered" evidence="3">
    <location>
        <begin position="738"/>
        <end position="798"/>
    </location>
</feature>
<dbReference type="InterPro" id="IPR013126">
    <property type="entry name" value="Hsp_70_fam"/>
</dbReference>
<sequence>MTDGIDRSKDFLQIVIDDGTGVAKAACKLVRAQDPSAEPDIITIRLNKKLSYKTQKAVLVGTLDKGHLIWSESDVTEWEESNPVEGARVCQLWKLALSEPYRDQPAIKAFFKSIGAEHGNMQALEEFIEMHLTNLCQEILQWLIQSHPASPRDYDLAKEYWTTIQWETFLMVPATWSQDAQSLMQSAATAAGFRNVAHVYESLVAVASEVYPLAKSQRIKDGEIILVIDIGRGTVELFLKILGKSTGGVAGSQLINDGGWEYVQDCPEVHQYGGISQACEKMGISIENFQLQVSNEIERRKNDFPGSMGCQVTIYAAAGWENIAGGVPNISIHFTREKMKAIFDHFISKVKEKIQEHLEVNQHEDKITRVIMVGGGSKGAWVREGLDSFFRETFGRESMPPQQLHPTCHGALLHYPQNHAQKLPEGVLYISRDETWDEDVHSDAPNGSDKIKHLTVRAGSRTTKTRRQHWVEDRLTPIMSKRTDEPPTSIRVAMEFPVLASKGGYIKFPLYHSRDPHKEHQPVFVDGVIQPDLAKWTVRFTNLLKDFDKLPQFPIRYINNRRHHIVSTIVSVEGDEGHLDVVIEILKPGDLQFDEHNQARADIKYEPLKTKRLELWDKYRSFFPAKDEAFPRGFINNQEVEESQTFATLVPTPNPTSAPGPSPPAPTPTPTPQPTPTTPNTNTARSQPRLRSRAAGKPSVSSRSAMSQTQSLRAESNASALPNPLQQDLGFFVSDAEESDNMQDSDYQDPPARSSRLRRVRKRQPTTRAAAKHDIWSVDSDEDERSSAGAMRERAQRKVSRTQVQGTSLFKRFGAQNVDEDAIAVQHPEPFFVTARSAPMSPSESPSLPPAPEAVMWPHSQEETKAALEEAARFADDPCSQIWREGRLWRR</sequence>
<evidence type="ECO:0000256" key="3">
    <source>
        <dbReference type="SAM" id="MobiDB-lite"/>
    </source>
</evidence>
<dbReference type="SUPFAM" id="SSF53067">
    <property type="entry name" value="Actin-like ATPase domain"/>
    <property type="match status" value="1"/>
</dbReference>
<feature type="compositionally biased region" description="Polar residues" evidence="3">
    <location>
        <begin position="699"/>
        <end position="725"/>
    </location>
</feature>
<feature type="compositionally biased region" description="Acidic residues" evidence="3">
    <location>
        <begin position="738"/>
        <end position="747"/>
    </location>
</feature>
<evidence type="ECO:0000256" key="1">
    <source>
        <dbReference type="ARBA" id="ARBA00022741"/>
    </source>
</evidence>
<comment type="caution">
    <text evidence="4">The sequence shown here is derived from an EMBL/GenBank/DDBJ whole genome shotgun (WGS) entry which is preliminary data.</text>
</comment>
<dbReference type="Gene3D" id="3.90.640.10">
    <property type="entry name" value="Actin, Chain A, domain 4"/>
    <property type="match status" value="1"/>
</dbReference>
<feature type="compositionally biased region" description="Basic residues" evidence="3">
    <location>
        <begin position="755"/>
        <end position="765"/>
    </location>
</feature>
<keyword evidence="2" id="KW-0067">ATP-binding</keyword>
<dbReference type="PANTHER" id="PTHR42749">
    <property type="entry name" value="CELL SHAPE-DETERMINING PROTEIN MREB"/>
    <property type="match status" value="1"/>
</dbReference>
<keyword evidence="5" id="KW-1185">Reference proteome</keyword>
<accession>A0ABR0EKJ2</accession>
<dbReference type="Proteomes" id="UP001305779">
    <property type="component" value="Unassembled WGS sequence"/>
</dbReference>
<evidence type="ECO:0000313" key="4">
    <source>
        <dbReference type="EMBL" id="KAK4501308.1"/>
    </source>
</evidence>
<evidence type="ECO:0000313" key="5">
    <source>
        <dbReference type="Proteomes" id="UP001305779"/>
    </source>
</evidence>
<proteinExistence type="predicted"/>
<dbReference type="CDD" id="cd10170">
    <property type="entry name" value="ASKHA_NBD_HSP70"/>
    <property type="match status" value="1"/>
</dbReference>
<reference evidence="4 5" key="1">
    <citation type="journal article" date="2023" name="G3 (Bethesda)">
        <title>A chromosome-level genome assembly of Zasmidium syzygii isolated from banana leaves.</title>
        <authorList>
            <person name="van Westerhoven A.C."/>
            <person name="Mehrabi R."/>
            <person name="Talebi R."/>
            <person name="Steentjes M.B.F."/>
            <person name="Corcolon B."/>
            <person name="Chong P.A."/>
            <person name="Kema G.H.J."/>
            <person name="Seidl M.F."/>
        </authorList>
    </citation>
    <scope>NUCLEOTIDE SEQUENCE [LARGE SCALE GENOMIC DNA]</scope>
    <source>
        <strain evidence="4 5">P124</strain>
    </source>
</reference>
<evidence type="ECO:0000256" key="2">
    <source>
        <dbReference type="ARBA" id="ARBA00022840"/>
    </source>
</evidence>
<keyword evidence="1" id="KW-0547">Nucleotide-binding</keyword>
<dbReference type="InterPro" id="IPR043129">
    <property type="entry name" value="ATPase_NBD"/>
</dbReference>
<dbReference type="EMBL" id="JAXOVC010000005">
    <property type="protein sequence ID" value="KAK4501308.1"/>
    <property type="molecule type" value="Genomic_DNA"/>
</dbReference>
<protein>
    <submittedName>
        <fullName evidence="4">Uncharacterized protein</fullName>
    </submittedName>
</protein>
<dbReference type="Gene3D" id="3.30.420.40">
    <property type="match status" value="2"/>
</dbReference>
<dbReference type="PANTHER" id="PTHR42749:SF1">
    <property type="entry name" value="CELL SHAPE-DETERMINING PROTEIN MREB"/>
    <property type="match status" value="1"/>
</dbReference>
<name>A0ABR0EKJ2_ZASCE</name>
<organism evidence="4 5">
    <name type="scientific">Zasmidium cellare</name>
    <name type="common">Wine cellar mold</name>
    <name type="synonym">Racodium cellare</name>
    <dbReference type="NCBI Taxonomy" id="395010"/>
    <lineage>
        <taxon>Eukaryota</taxon>
        <taxon>Fungi</taxon>
        <taxon>Dikarya</taxon>
        <taxon>Ascomycota</taxon>
        <taxon>Pezizomycotina</taxon>
        <taxon>Dothideomycetes</taxon>
        <taxon>Dothideomycetidae</taxon>
        <taxon>Mycosphaerellales</taxon>
        <taxon>Mycosphaerellaceae</taxon>
        <taxon>Zasmidium</taxon>
    </lineage>
</organism>
<gene>
    <name evidence="4" type="ORF">PRZ48_007116</name>
</gene>
<feature type="compositionally biased region" description="Pro residues" evidence="3">
    <location>
        <begin position="652"/>
        <end position="677"/>
    </location>
</feature>
<dbReference type="Pfam" id="PF00012">
    <property type="entry name" value="HSP70"/>
    <property type="match status" value="1"/>
</dbReference>